<dbReference type="EMBL" id="DVHK01000078">
    <property type="protein sequence ID" value="HIR67104.1"/>
    <property type="molecule type" value="Genomic_DNA"/>
</dbReference>
<keyword evidence="1" id="KW-1133">Transmembrane helix</keyword>
<keyword evidence="1" id="KW-0472">Membrane</keyword>
<reference evidence="2" key="2">
    <citation type="journal article" date="2021" name="PeerJ">
        <title>Extensive microbial diversity within the chicken gut microbiome revealed by metagenomics and culture.</title>
        <authorList>
            <person name="Gilroy R."/>
            <person name="Ravi A."/>
            <person name="Getino M."/>
            <person name="Pursley I."/>
            <person name="Horton D.L."/>
            <person name="Alikhan N.F."/>
            <person name="Baker D."/>
            <person name="Gharbi K."/>
            <person name="Hall N."/>
            <person name="Watson M."/>
            <person name="Adriaenssens E.M."/>
            <person name="Foster-Nyarko E."/>
            <person name="Jarju S."/>
            <person name="Secka A."/>
            <person name="Antonio M."/>
            <person name="Oren A."/>
            <person name="Chaudhuri R.R."/>
            <person name="La Ragione R."/>
            <person name="Hildebrand F."/>
            <person name="Pallen M.J."/>
        </authorList>
    </citation>
    <scope>NUCLEOTIDE SEQUENCE</scope>
    <source>
        <strain evidence="2">ChiW16-3235</strain>
    </source>
</reference>
<evidence type="ECO:0000313" key="2">
    <source>
        <dbReference type="EMBL" id="HIR67104.1"/>
    </source>
</evidence>
<gene>
    <name evidence="2" type="ORF">IAB94_03525</name>
</gene>
<accession>A0A9D1E6M6</accession>
<dbReference type="Proteomes" id="UP000823913">
    <property type="component" value="Unassembled WGS sequence"/>
</dbReference>
<organism evidence="2 3">
    <name type="scientific">Candidatus Coproplasma avicola</name>
    <dbReference type="NCBI Taxonomy" id="2840744"/>
    <lineage>
        <taxon>Bacteria</taxon>
        <taxon>Bacillati</taxon>
        <taxon>Bacillota</taxon>
        <taxon>Clostridia</taxon>
        <taxon>Eubacteriales</taxon>
        <taxon>Candidatus Coproplasma</taxon>
    </lineage>
</organism>
<sequence length="310" mass="33656">MNKKLEAVLLQAGFTMKGAAAYAKYKGYEMNVTYVALDNVSPVRVHISCHTTDEAKSKVLDEFRSAAIKYAKPSFTAYGFLLGLNDFTIGKLAGRLMQVIDFTVETLKNAGALGEEYCPVCGKELSLSEHKEYVIDGATITADVDCIGDINKLIETENADFVNAPNNYLKGFGGALIGGLVGAALCIGIYAAGFISSISAFVAVFLGWFLYKKFGGKQNWGMIAIVSVVSIVCIVAAYLGTVIVSVGLAYNDLGLTGNYLDFFNLEMKANEEFRNAFSRELIFVIVFSLLGIAYMIFAMIKSIKRPTTIK</sequence>
<reference evidence="2" key="1">
    <citation type="submission" date="2020-10" db="EMBL/GenBank/DDBJ databases">
        <authorList>
            <person name="Gilroy R."/>
        </authorList>
    </citation>
    <scope>NUCLEOTIDE SEQUENCE</scope>
    <source>
        <strain evidence="2">ChiW16-3235</strain>
    </source>
</reference>
<feature type="transmembrane region" description="Helical" evidence="1">
    <location>
        <begin position="223"/>
        <end position="250"/>
    </location>
</feature>
<name>A0A9D1E6M6_9FIRM</name>
<keyword evidence="1" id="KW-0812">Transmembrane</keyword>
<evidence type="ECO:0000256" key="1">
    <source>
        <dbReference type="SAM" id="Phobius"/>
    </source>
</evidence>
<dbReference type="AlphaFoldDB" id="A0A9D1E6M6"/>
<protein>
    <submittedName>
        <fullName evidence="2">Uncharacterized protein</fullName>
    </submittedName>
</protein>
<comment type="caution">
    <text evidence="2">The sequence shown here is derived from an EMBL/GenBank/DDBJ whole genome shotgun (WGS) entry which is preliminary data.</text>
</comment>
<feature type="transmembrane region" description="Helical" evidence="1">
    <location>
        <begin position="187"/>
        <end position="211"/>
    </location>
</feature>
<feature type="transmembrane region" description="Helical" evidence="1">
    <location>
        <begin position="281"/>
        <end position="300"/>
    </location>
</feature>
<proteinExistence type="predicted"/>
<evidence type="ECO:0000313" key="3">
    <source>
        <dbReference type="Proteomes" id="UP000823913"/>
    </source>
</evidence>